<dbReference type="Proteomes" id="UP000619293">
    <property type="component" value="Unassembled WGS sequence"/>
</dbReference>
<evidence type="ECO:0000256" key="4">
    <source>
        <dbReference type="ARBA" id="ARBA00023163"/>
    </source>
</evidence>
<dbReference type="GO" id="GO:0003677">
    <property type="term" value="F:DNA binding"/>
    <property type="evidence" value="ECO:0007669"/>
    <property type="project" value="UniProtKB-UniRule"/>
</dbReference>
<protein>
    <recommendedName>
        <fullName evidence="7">OmpR/PhoB-type domain-containing protein</fullName>
    </recommendedName>
</protein>
<dbReference type="InterPro" id="IPR003593">
    <property type="entry name" value="AAA+_ATPase"/>
</dbReference>
<dbReference type="InterPro" id="IPR051677">
    <property type="entry name" value="AfsR-DnrI-RedD_regulator"/>
</dbReference>
<dbReference type="SUPFAM" id="SSF52540">
    <property type="entry name" value="P-loop containing nucleoside triphosphate hydrolases"/>
    <property type="match status" value="1"/>
</dbReference>
<dbReference type="SMART" id="SM00382">
    <property type="entry name" value="AAA"/>
    <property type="match status" value="1"/>
</dbReference>
<dbReference type="EMBL" id="BONG01000001">
    <property type="protein sequence ID" value="GIF86594.1"/>
    <property type="molecule type" value="Genomic_DNA"/>
</dbReference>
<evidence type="ECO:0000256" key="6">
    <source>
        <dbReference type="SAM" id="MobiDB-lite"/>
    </source>
</evidence>
<dbReference type="SMART" id="SM00862">
    <property type="entry name" value="Trans_reg_C"/>
    <property type="match status" value="1"/>
</dbReference>
<dbReference type="GO" id="GO:0043531">
    <property type="term" value="F:ADP binding"/>
    <property type="evidence" value="ECO:0007669"/>
    <property type="project" value="InterPro"/>
</dbReference>
<dbReference type="PRINTS" id="PR00364">
    <property type="entry name" value="DISEASERSIST"/>
</dbReference>
<organism evidence="8 9">
    <name type="scientific">Catellatospora chokoriensis</name>
    <dbReference type="NCBI Taxonomy" id="310353"/>
    <lineage>
        <taxon>Bacteria</taxon>
        <taxon>Bacillati</taxon>
        <taxon>Actinomycetota</taxon>
        <taxon>Actinomycetes</taxon>
        <taxon>Micromonosporales</taxon>
        <taxon>Micromonosporaceae</taxon>
        <taxon>Catellatospora</taxon>
    </lineage>
</organism>
<dbReference type="PROSITE" id="PS51755">
    <property type="entry name" value="OMPR_PHOB"/>
    <property type="match status" value="1"/>
</dbReference>
<feature type="region of interest" description="Disordered" evidence="6">
    <location>
        <begin position="1"/>
        <end position="31"/>
    </location>
</feature>
<accession>A0A8J3JQ98</accession>
<sequence length="667" mass="70578">MQQIRNAWTIDGPGPGHETPPAPGQADPAPGRTRFQLLGPLTITDGSESVVLAPSKPTILLAVLLLNPNAVVSAGALQRAIWGEDQPVTAKAALQTCAMRLRQLFGRHGIVANAIETVPGGYRILAGPQSLDLLRFRELVRRAAAEADAEAELSLLEGALSLWRGPLLTNVPSDALHRDVVPRVTEERLKVLERASDIKISLGRSRSALVDLWEAARAHPGHERFGEQLIEALYRTGRQADALSEIRRIKEYLLDELGVDPGRGLQRLEMVILRGEELPPVAVAERPEPGPAASAMPVATPGMPTVSSFTGRAVVSDAIVARLADPGAATVLLTGPPGIGKTALAVHVAGLVQAGFPGGELFVAMTGPDGLARPAAEITRQLDAAFGPAGNRPVTGHPRGLLVLDDVLGVEQVRPLLPSYGAAAGNAVVITSQRSLAGLVATHGGWVHRLDVLDPDESDQLLATVLGAERSGAEPHELSRLAIACGHLPLALRIVGARLQTRPRLRIADAVTWLRDDRIARLALPDEPLLSVRNSFQRALARLEPALAEAFTRLGAAADPVFTVTDSAQLFGAARASAEELLDQLVDANLLEEGPGRYAMHELLWLYARSRLVPAVAEPVGPALPRTTGTTRLVDVNRKPSAARTAGRGMVAIPGEPAVSLRVVNAA</sequence>
<dbReference type="Pfam" id="PF03704">
    <property type="entry name" value="BTAD"/>
    <property type="match status" value="1"/>
</dbReference>
<dbReference type="GO" id="GO:0000160">
    <property type="term" value="P:phosphorelay signal transduction system"/>
    <property type="evidence" value="ECO:0007669"/>
    <property type="project" value="InterPro"/>
</dbReference>
<dbReference type="AlphaFoldDB" id="A0A8J3JQ98"/>
<evidence type="ECO:0000313" key="9">
    <source>
        <dbReference type="Proteomes" id="UP000619293"/>
    </source>
</evidence>
<keyword evidence="3 5" id="KW-0238">DNA-binding</keyword>
<dbReference type="PANTHER" id="PTHR35807:SF1">
    <property type="entry name" value="TRANSCRIPTIONAL REGULATOR REDD"/>
    <property type="match status" value="1"/>
</dbReference>
<keyword evidence="9" id="KW-1185">Reference proteome</keyword>
<dbReference type="Gene3D" id="1.10.10.10">
    <property type="entry name" value="Winged helix-like DNA-binding domain superfamily/Winged helix DNA-binding domain"/>
    <property type="match status" value="1"/>
</dbReference>
<dbReference type="CDD" id="cd15831">
    <property type="entry name" value="BTAD"/>
    <property type="match status" value="1"/>
</dbReference>
<reference evidence="8 9" key="1">
    <citation type="submission" date="2021-01" db="EMBL/GenBank/DDBJ databases">
        <title>Whole genome shotgun sequence of Catellatospora chokoriensis NBRC 107358.</title>
        <authorList>
            <person name="Komaki H."/>
            <person name="Tamura T."/>
        </authorList>
    </citation>
    <scope>NUCLEOTIDE SEQUENCE [LARGE SCALE GENOMIC DNA]</scope>
    <source>
        <strain evidence="8 9">NBRC 107358</strain>
    </source>
</reference>
<comment type="caution">
    <text evidence="8">The sequence shown here is derived from an EMBL/GenBank/DDBJ whole genome shotgun (WGS) entry which is preliminary data.</text>
</comment>
<dbReference type="InterPro" id="IPR001867">
    <property type="entry name" value="OmpR/PhoB-type_DNA-bd"/>
</dbReference>
<dbReference type="SUPFAM" id="SSF46894">
    <property type="entry name" value="C-terminal effector domain of the bipartite response regulators"/>
    <property type="match status" value="1"/>
</dbReference>
<dbReference type="Gene3D" id="3.40.50.300">
    <property type="entry name" value="P-loop containing nucleotide triphosphate hydrolases"/>
    <property type="match status" value="1"/>
</dbReference>
<keyword evidence="2" id="KW-0805">Transcription regulation</keyword>
<dbReference type="InterPro" id="IPR027417">
    <property type="entry name" value="P-loop_NTPase"/>
</dbReference>
<comment type="similarity">
    <text evidence="1">Belongs to the AfsR/DnrI/RedD regulatory family.</text>
</comment>
<evidence type="ECO:0000259" key="7">
    <source>
        <dbReference type="PROSITE" id="PS51755"/>
    </source>
</evidence>
<dbReference type="InterPro" id="IPR016032">
    <property type="entry name" value="Sig_transdc_resp-reg_C-effctor"/>
</dbReference>
<evidence type="ECO:0000256" key="2">
    <source>
        <dbReference type="ARBA" id="ARBA00023015"/>
    </source>
</evidence>
<dbReference type="InterPro" id="IPR036388">
    <property type="entry name" value="WH-like_DNA-bd_sf"/>
</dbReference>
<dbReference type="GO" id="GO:0006355">
    <property type="term" value="P:regulation of DNA-templated transcription"/>
    <property type="evidence" value="ECO:0007669"/>
    <property type="project" value="InterPro"/>
</dbReference>
<feature type="domain" description="OmpR/PhoB-type" evidence="7">
    <location>
        <begin position="23"/>
        <end position="126"/>
    </location>
</feature>
<dbReference type="Gene3D" id="1.25.40.10">
    <property type="entry name" value="Tetratricopeptide repeat domain"/>
    <property type="match status" value="1"/>
</dbReference>
<dbReference type="Pfam" id="PF00486">
    <property type="entry name" value="Trans_reg_C"/>
    <property type="match status" value="1"/>
</dbReference>
<evidence type="ECO:0000256" key="1">
    <source>
        <dbReference type="ARBA" id="ARBA00005820"/>
    </source>
</evidence>
<evidence type="ECO:0000256" key="5">
    <source>
        <dbReference type="PROSITE-ProRule" id="PRU01091"/>
    </source>
</evidence>
<feature type="DNA-binding region" description="OmpR/PhoB-type" evidence="5">
    <location>
        <begin position="23"/>
        <end position="126"/>
    </location>
</feature>
<dbReference type="SMART" id="SM01043">
    <property type="entry name" value="BTAD"/>
    <property type="match status" value="1"/>
</dbReference>
<dbReference type="SUPFAM" id="SSF48452">
    <property type="entry name" value="TPR-like"/>
    <property type="match status" value="1"/>
</dbReference>
<dbReference type="RefSeq" id="WP_191841083.1">
    <property type="nucleotide sequence ID" value="NZ_BAAALB010000004.1"/>
</dbReference>
<name>A0A8J3JQ98_9ACTN</name>
<keyword evidence="4" id="KW-0804">Transcription</keyword>
<proteinExistence type="inferred from homology"/>
<evidence type="ECO:0000313" key="8">
    <source>
        <dbReference type="EMBL" id="GIF86594.1"/>
    </source>
</evidence>
<dbReference type="InterPro" id="IPR005158">
    <property type="entry name" value="BTAD"/>
</dbReference>
<dbReference type="InterPro" id="IPR011990">
    <property type="entry name" value="TPR-like_helical_dom_sf"/>
</dbReference>
<dbReference type="PANTHER" id="PTHR35807">
    <property type="entry name" value="TRANSCRIPTIONAL REGULATOR REDD-RELATED"/>
    <property type="match status" value="1"/>
</dbReference>
<gene>
    <name evidence="8" type="ORF">Cch02nite_00380</name>
</gene>
<evidence type="ECO:0000256" key="3">
    <source>
        <dbReference type="ARBA" id="ARBA00023125"/>
    </source>
</evidence>